<organism evidence="6 7">
    <name type="scientific">Roseivirga seohaensis subsp. aquiponti</name>
    <dbReference type="NCBI Taxonomy" id="1566026"/>
    <lineage>
        <taxon>Bacteria</taxon>
        <taxon>Pseudomonadati</taxon>
        <taxon>Bacteroidota</taxon>
        <taxon>Cytophagia</taxon>
        <taxon>Cytophagales</taxon>
        <taxon>Roseivirgaceae</taxon>
        <taxon>Roseivirga</taxon>
    </lineage>
</organism>
<dbReference type="InterPro" id="IPR036909">
    <property type="entry name" value="Cyt_c-like_dom_sf"/>
</dbReference>
<dbReference type="AlphaFoldDB" id="A0A0L8ANJ3"/>
<dbReference type="EMBL" id="JSVA01000004">
    <property type="protein sequence ID" value="KOF03904.1"/>
    <property type="molecule type" value="Genomic_DNA"/>
</dbReference>
<evidence type="ECO:0000256" key="4">
    <source>
        <dbReference type="PROSITE-ProRule" id="PRU00433"/>
    </source>
</evidence>
<name>A0A0L8ANJ3_9BACT</name>
<dbReference type="InterPro" id="IPR009056">
    <property type="entry name" value="Cyt_c-like_dom"/>
</dbReference>
<dbReference type="GO" id="GO:0046872">
    <property type="term" value="F:metal ion binding"/>
    <property type="evidence" value="ECO:0007669"/>
    <property type="project" value="UniProtKB-KW"/>
</dbReference>
<dbReference type="Proteomes" id="UP000036908">
    <property type="component" value="Unassembled WGS sequence"/>
</dbReference>
<dbReference type="PROSITE" id="PS51257">
    <property type="entry name" value="PROKAR_LIPOPROTEIN"/>
    <property type="match status" value="1"/>
</dbReference>
<protein>
    <recommendedName>
        <fullName evidence="5">Cytochrome c domain-containing protein</fullName>
    </recommendedName>
</protein>
<dbReference type="GO" id="GO:0020037">
    <property type="term" value="F:heme binding"/>
    <property type="evidence" value="ECO:0007669"/>
    <property type="project" value="InterPro"/>
</dbReference>
<proteinExistence type="predicted"/>
<reference evidence="7" key="1">
    <citation type="submission" date="2014-11" db="EMBL/GenBank/DDBJ databases">
        <title>Genome sequencing of Roseivirga sp. D-25.</title>
        <authorList>
            <person name="Selvaratnam C."/>
            <person name="Thevarajoo S."/>
            <person name="Goh K.M."/>
            <person name="Eee R."/>
            <person name="Chan K.-G."/>
            <person name="Chong C.S."/>
        </authorList>
    </citation>
    <scope>NUCLEOTIDE SEQUENCE [LARGE SCALE GENOMIC DNA]</scope>
    <source>
        <strain evidence="7">D-25</strain>
    </source>
</reference>
<dbReference type="PANTHER" id="PTHR35008">
    <property type="entry name" value="BLL4482 PROTEIN-RELATED"/>
    <property type="match status" value="1"/>
</dbReference>
<dbReference type="OrthoDB" id="9811395at2"/>
<evidence type="ECO:0000256" key="3">
    <source>
        <dbReference type="ARBA" id="ARBA00023004"/>
    </source>
</evidence>
<keyword evidence="1 4" id="KW-0349">Heme</keyword>
<evidence type="ECO:0000313" key="6">
    <source>
        <dbReference type="EMBL" id="KOF03904.1"/>
    </source>
</evidence>
<comment type="caution">
    <text evidence="6">The sequence shown here is derived from an EMBL/GenBank/DDBJ whole genome shotgun (WGS) entry which is preliminary data.</text>
</comment>
<accession>A0A0L8ANJ3</accession>
<dbReference type="SUPFAM" id="SSF46626">
    <property type="entry name" value="Cytochrome c"/>
    <property type="match status" value="1"/>
</dbReference>
<feature type="domain" description="Cytochrome c" evidence="5">
    <location>
        <begin position="43"/>
        <end position="132"/>
    </location>
</feature>
<dbReference type="RefSeq" id="WP_053222121.1">
    <property type="nucleotide sequence ID" value="NZ_JSVA01000004.1"/>
</dbReference>
<keyword evidence="3 4" id="KW-0408">Iron</keyword>
<evidence type="ECO:0000256" key="2">
    <source>
        <dbReference type="ARBA" id="ARBA00022723"/>
    </source>
</evidence>
<dbReference type="PATRIC" id="fig|1566026.4.peg.2265"/>
<dbReference type="Pfam" id="PF00034">
    <property type="entry name" value="Cytochrom_C"/>
    <property type="match status" value="1"/>
</dbReference>
<evidence type="ECO:0000313" key="7">
    <source>
        <dbReference type="Proteomes" id="UP000036908"/>
    </source>
</evidence>
<sequence>MKKQLFILAVILGMASGCSDNKKAVENEVPNNTLSDFDHKETQYYSNGRRLYKSICQNCHMENGEGLGKLIPPLAKSDYMKNNRANLPRIVKYGLNGPITVNGIEYNQPMPANPKLTDIEVAEILTYIGNTWGNGIGSFTTEEVITSLSEKE</sequence>
<gene>
    <name evidence="6" type="ORF">OB69_02510</name>
</gene>
<evidence type="ECO:0000259" key="5">
    <source>
        <dbReference type="PROSITE" id="PS51007"/>
    </source>
</evidence>
<dbReference type="PANTHER" id="PTHR35008:SF4">
    <property type="entry name" value="BLL4482 PROTEIN"/>
    <property type="match status" value="1"/>
</dbReference>
<dbReference type="PROSITE" id="PS51007">
    <property type="entry name" value="CYTC"/>
    <property type="match status" value="1"/>
</dbReference>
<evidence type="ECO:0000256" key="1">
    <source>
        <dbReference type="ARBA" id="ARBA00022617"/>
    </source>
</evidence>
<keyword evidence="2 4" id="KW-0479">Metal-binding</keyword>
<dbReference type="GO" id="GO:0009055">
    <property type="term" value="F:electron transfer activity"/>
    <property type="evidence" value="ECO:0007669"/>
    <property type="project" value="InterPro"/>
</dbReference>
<dbReference type="InterPro" id="IPR051459">
    <property type="entry name" value="Cytochrome_c-type_DH"/>
</dbReference>
<keyword evidence="7" id="KW-1185">Reference proteome</keyword>
<dbReference type="Gene3D" id="1.10.760.10">
    <property type="entry name" value="Cytochrome c-like domain"/>
    <property type="match status" value="1"/>
</dbReference>